<dbReference type="EMBL" id="VWPK01000017">
    <property type="protein sequence ID" value="KAA5611823.1"/>
    <property type="molecule type" value="Genomic_DNA"/>
</dbReference>
<dbReference type="OrthoDB" id="8447818at2"/>
<name>A0A5M6IU25_9PROT</name>
<sequence>MERYRDLFAKLSSEGLLGSAEAIRLARERMGLPIAHAMHQRFELAHGALSEFMRAQQDRQRLIEAAGHPLSATLKDHAASLVGAGGIPPEILRQAEVQTRLLATFGGAADRINELIGASAPVHAQAASMLATFKEARIHEAAMQAAEMAARIHLPDFLEQHRLGAPALADHLTIAGLSRSADASRWNDTGYLSAFSGAAAMAQALGHHDRIGANLCGAMDSLSVEGFAGPSGLRDYQGVLNAAGLVLPRWPQFRPVSHRERAARQRRRLAQHQPSQHVRKAMPLVHQHESYLRQAIDEVMEAEYGENWVEERLPLCGPAGRRLFGKWQNRGGHALDHADYPDYLAIMAHPEHFDAIFAIAFEDIPVLTDLMEKARRLRAASHHPGHEFTAADLRDLRVTWNAIKRGLCLLEGSHEVVFEP</sequence>
<dbReference type="Proteomes" id="UP000325255">
    <property type="component" value="Unassembled WGS sequence"/>
</dbReference>
<dbReference type="AlphaFoldDB" id="A0A5M6IU25"/>
<proteinExistence type="predicted"/>
<comment type="caution">
    <text evidence="1">The sequence shown here is derived from an EMBL/GenBank/DDBJ whole genome shotgun (WGS) entry which is preliminary data.</text>
</comment>
<evidence type="ECO:0008006" key="3">
    <source>
        <dbReference type="Google" id="ProtNLM"/>
    </source>
</evidence>
<evidence type="ECO:0000313" key="2">
    <source>
        <dbReference type="Proteomes" id="UP000325255"/>
    </source>
</evidence>
<keyword evidence="2" id="KW-1185">Reference proteome</keyword>
<accession>A0A5M6IU25</accession>
<gene>
    <name evidence="1" type="ORF">F1189_12355</name>
</gene>
<organism evidence="1 2">
    <name type="scientific">Rhodovastum atsumiense</name>
    <dbReference type="NCBI Taxonomy" id="504468"/>
    <lineage>
        <taxon>Bacteria</taxon>
        <taxon>Pseudomonadati</taxon>
        <taxon>Pseudomonadota</taxon>
        <taxon>Alphaproteobacteria</taxon>
        <taxon>Acetobacterales</taxon>
        <taxon>Acetobacteraceae</taxon>
        <taxon>Rhodovastum</taxon>
    </lineage>
</organism>
<dbReference type="RefSeq" id="WP_150041057.1">
    <property type="nucleotide sequence ID" value="NZ_OW485605.1"/>
</dbReference>
<protein>
    <recommendedName>
        <fullName evidence="3">Swt1-like HEPN domain-containing protein</fullName>
    </recommendedName>
</protein>
<evidence type="ECO:0000313" key="1">
    <source>
        <dbReference type="EMBL" id="KAA5611823.1"/>
    </source>
</evidence>
<reference evidence="1 2" key="1">
    <citation type="submission" date="2019-09" db="EMBL/GenBank/DDBJ databases">
        <title>Genome sequence of Rhodovastum atsumiense, a diverse member of the Acetobacteraceae family of non-sulfur purple photosynthetic bacteria.</title>
        <authorList>
            <person name="Meyer T."/>
            <person name="Kyndt J."/>
        </authorList>
    </citation>
    <scope>NUCLEOTIDE SEQUENCE [LARGE SCALE GENOMIC DNA]</scope>
    <source>
        <strain evidence="1 2">DSM 21279</strain>
    </source>
</reference>